<dbReference type="EMBL" id="BAAAQD010000005">
    <property type="protein sequence ID" value="GAA1513430.1"/>
    <property type="molecule type" value="Genomic_DNA"/>
</dbReference>
<dbReference type="RefSeq" id="WP_344502482.1">
    <property type="nucleotide sequence ID" value="NZ_BAAAQD010000005.1"/>
</dbReference>
<name>A0ABN2A850_9ACTN</name>
<reference evidence="1 2" key="1">
    <citation type="journal article" date="2019" name="Int. J. Syst. Evol. Microbiol.">
        <title>The Global Catalogue of Microorganisms (GCM) 10K type strain sequencing project: providing services to taxonomists for standard genome sequencing and annotation.</title>
        <authorList>
            <consortium name="The Broad Institute Genomics Platform"/>
            <consortium name="The Broad Institute Genome Sequencing Center for Infectious Disease"/>
            <person name="Wu L."/>
            <person name="Ma J."/>
        </authorList>
    </citation>
    <scope>NUCLEOTIDE SEQUENCE [LARGE SCALE GENOMIC DNA]</scope>
    <source>
        <strain evidence="1 2">JCM 15933</strain>
    </source>
</reference>
<dbReference type="Proteomes" id="UP001501470">
    <property type="component" value="Unassembled WGS sequence"/>
</dbReference>
<comment type="caution">
    <text evidence="1">The sequence shown here is derived from an EMBL/GenBank/DDBJ whole genome shotgun (WGS) entry which is preliminary data.</text>
</comment>
<accession>A0ABN2A850</accession>
<evidence type="ECO:0000313" key="1">
    <source>
        <dbReference type="EMBL" id="GAA1513430.1"/>
    </source>
</evidence>
<evidence type="ECO:0000313" key="2">
    <source>
        <dbReference type="Proteomes" id="UP001501470"/>
    </source>
</evidence>
<proteinExistence type="predicted"/>
<protein>
    <submittedName>
        <fullName evidence="1">Uncharacterized protein</fullName>
    </submittedName>
</protein>
<organism evidence="1 2">
    <name type="scientific">Dactylosporangium maewongense</name>
    <dbReference type="NCBI Taxonomy" id="634393"/>
    <lineage>
        <taxon>Bacteria</taxon>
        <taxon>Bacillati</taxon>
        <taxon>Actinomycetota</taxon>
        <taxon>Actinomycetes</taxon>
        <taxon>Micromonosporales</taxon>
        <taxon>Micromonosporaceae</taxon>
        <taxon>Dactylosporangium</taxon>
    </lineage>
</organism>
<keyword evidence="2" id="KW-1185">Reference proteome</keyword>
<gene>
    <name evidence="1" type="ORF">GCM10009827_030000</name>
</gene>
<sequence length="158" mass="16016">MGWNTSALFVRGASAADAVGLLASPAVAEGAPVPADEATSGLADGVLFAAETGGWAQVWDPSMALAPACDPPGDALSVIFSSVASTYAFTLSSGGEVVRQLVHADGEAVVDVGAPLPVEATVEIPSWGPDEDFLWAVIEAVTGTGYPASLEFQPYRHG</sequence>